<feature type="transmembrane region" description="Helical" evidence="8">
    <location>
        <begin position="78"/>
        <end position="98"/>
    </location>
</feature>
<comment type="subcellular location">
    <subcellularLocation>
        <location evidence="1 8">Cell membrane</location>
        <topology evidence="1 8">Multi-pass membrane protein</topology>
    </subcellularLocation>
</comment>
<evidence type="ECO:0000313" key="12">
    <source>
        <dbReference type="Proteomes" id="UP001199469"/>
    </source>
</evidence>
<dbReference type="PANTHER" id="PTHR30614">
    <property type="entry name" value="MEMBRANE COMPONENT OF AMINO ACID ABC TRANSPORTER"/>
    <property type="match status" value="1"/>
</dbReference>
<evidence type="ECO:0000256" key="3">
    <source>
        <dbReference type="ARBA" id="ARBA00022475"/>
    </source>
</evidence>
<feature type="transmembrane region" description="Helical" evidence="8">
    <location>
        <begin position="234"/>
        <end position="252"/>
    </location>
</feature>
<sequence length="312" mass="33073">MSSLTLSGQPAPAASDPATPPPRTVGSRHVGRWVAAAVVVVLVLWALRSVALNPAFGWPTVAQYLGTGAVLRGLATTLWLTAATTVLGFALGIGLAAMRLSANPVLSSVSWAYVWLFRSTPLLVQLLFWYNIGALYPRLSLGIPFGPSFGSTDSVHLIGPTLAALLGLVLHEAAYAAEIVRGGILGVDAGQAEAATALGMTRARVLRRIVLPQAMRSIVPATGNMVIGTLKGTSIVSVIAVTDVLYAVQTIYNRTYEIIPLLLVATVWYVILTSLLSVGQYYVERYYARGAERSLPPTPWQRLRARVAGGAA</sequence>
<evidence type="ECO:0000256" key="7">
    <source>
        <dbReference type="ARBA" id="ARBA00023136"/>
    </source>
</evidence>
<dbReference type="InterPro" id="IPR035906">
    <property type="entry name" value="MetI-like_sf"/>
</dbReference>
<evidence type="ECO:0000256" key="9">
    <source>
        <dbReference type="SAM" id="MobiDB-lite"/>
    </source>
</evidence>
<gene>
    <name evidence="11" type="ORF">LQ327_14850</name>
</gene>
<reference evidence="11 12" key="1">
    <citation type="submission" date="2021-11" db="EMBL/GenBank/DDBJ databases">
        <title>Draft genome sequence of Actinomycetospora sp. SF1 isolated from the rhizosphere soil.</title>
        <authorList>
            <person name="Duangmal K."/>
            <person name="Chantavorakit T."/>
        </authorList>
    </citation>
    <scope>NUCLEOTIDE SEQUENCE [LARGE SCALE GENOMIC DNA]</scope>
    <source>
        <strain evidence="11 12">TBRC 5722</strain>
    </source>
</reference>
<dbReference type="Gene3D" id="1.10.3720.10">
    <property type="entry name" value="MetI-like"/>
    <property type="match status" value="1"/>
</dbReference>
<dbReference type="Pfam" id="PF00528">
    <property type="entry name" value="BPD_transp_1"/>
    <property type="match status" value="1"/>
</dbReference>
<keyword evidence="4 8" id="KW-0812">Transmembrane</keyword>
<evidence type="ECO:0000313" key="11">
    <source>
        <dbReference type="EMBL" id="MCD2194650.1"/>
    </source>
</evidence>
<comment type="caution">
    <text evidence="11">The sequence shown here is derived from an EMBL/GenBank/DDBJ whole genome shotgun (WGS) entry which is preliminary data.</text>
</comment>
<evidence type="ECO:0000259" key="10">
    <source>
        <dbReference type="PROSITE" id="PS50928"/>
    </source>
</evidence>
<name>A0ABS8P8R1_9PSEU</name>
<evidence type="ECO:0000256" key="8">
    <source>
        <dbReference type="RuleBase" id="RU363032"/>
    </source>
</evidence>
<dbReference type="Proteomes" id="UP001199469">
    <property type="component" value="Unassembled WGS sequence"/>
</dbReference>
<dbReference type="PANTHER" id="PTHR30614:SF0">
    <property type="entry name" value="L-CYSTINE TRANSPORT SYSTEM PERMEASE PROTEIN TCYL"/>
    <property type="match status" value="1"/>
</dbReference>
<dbReference type="InterPro" id="IPR043429">
    <property type="entry name" value="ArtM/GltK/GlnP/TcyL/YhdX-like"/>
</dbReference>
<feature type="transmembrane region" description="Helical" evidence="8">
    <location>
        <begin position="258"/>
        <end position="283"/>
    </location>
</feature>
<keyword evidence="12" id="KW-1185">Reference proteome</keyword>
<dbReference type="InterPro" id="IPR000515">
    <property type="entry name" value="MetI-like"/>
</dbReference>
<dbReference type="SUPFAM" id="SSF161098">
    <property type="entry name" value="MetI-like"/>
    <property type="match status" value="1"/>
</dbReference>
<organism evidence="11 12">
    <name type="scientific">Actinomycetospora endophytica</name>
    <dbReference type="NCBI Taxonomy" id="2291215"/>
    <lineage>
        <taxon>Bacteria</taxon>
        <taxon>Bacillati</taxon>
        <taxon>Actinomycetota</taxon>
        <taxon>Actinomycetes</taxon>
        <taxon>Pseudonocardiales</taxon>
        <taxon>Pseudonocardiaceae</taxon>
        <taxon>Actinomycetospora</taxon>
    </lineage>
</organism>
<dbReference type="NCBIfam" id="TIGR01726">
    <property type="entry name" value="HEQRo_perm_3TM"/>
    <property type="match status" value="1"/>
</dbReference>
<feature type="domain" description="ABC transmembrane type-1" evidence="10">
    <location>
        <begin position="74"/>
        <end position="277"/>
    </location>
</feature>
<dbReference type="CDD" id="cd06261">
    <property type="entry name" value="TM_PBP2"/>
    <property type="match status" value="1"/>
</dbReference>
<evidence type="ECO:0000256" key="1">
    <source>
        <dbReference type="ARBA" id="ARBA00004651"/>
    </source>
</evidence>
<dbReference type="InterPro" id="IPR010065">
    <property type="entry name" value="AA_ABC_transptr_permease_3TM"/>
</dbReference>
<evidence type="ECO:0000256" key="4">
    <source>
        <dbReference type="ARBA" id="ARBA00022692"/>
    </source>
</evidence>
<keyword evidence="3" id="KW-1003">Cell membrane</keyword>
<keyword evidence="5" id="KW-0029">Amino-acid transport</keyword>
<accession>A0ABS8P8R1</accession>
<dbReference type="EMBL" id="JAJNDB010000002">
    <property type="protein sequence ID" value="MCD2194650.1"/>
    <property type="molecule type" value="Genomic_DNA"/>
</dbReference>
<protein>
    <submittedName>
        <fullName evidence="11">Amino acid ABC transporter permease</fullName>
    </submittedName>
</protein>
<evidence type="ECO:0000256" key="2">
    <source>
        <dbReference type="ARBA" id="ARBA00022448"/>
    </source>
</evidence>
<proteinExistence type="inferred from homology"/>
<feature type="transmembrane region" description="Helical" evidence="8">
    <location>
        <begin position="30"/>
        <end position="47"/>
    </location>
</feature>
<dbReference type="RefSeq" id="WP_230734811.1">
    <property type="nucleotide sequence ID" value="NZ_JAJNDB010000002.1"/>
</dbReference>
<evidence type="ECO:0000256" key="5">
    <source>
        <dbReference type="ARBA" id="ARBA00022970"/>
    </source>
</evidence>
<keyword evidence="2 8" id="KW-0813">Transport</keyword>
<keyword evidence="7 8" id="KW-0472">Membrane</keyword>
<keyword evidence="6 8" id="KW-1133">Transmembrane helix</keyword>
<comment type="similarity">
    <text evidence="8">Belongs to the binding-protein-dependent transport system permease family.</text>
</comment>
<evidence type="ECO:0000256" key="6">
    <source>
        <dbReference type="ARBA" id="ARBA00022989"/>
    </source>
</evidence>
<dbReference type="PROSITE" id="PS50928">
    <property type="entry name" value="ABC_TM1"/>
    <property type="match status" value="1"/>
</dbReference>
<feature type="transmembrane region" description="Helical" evidence="8">
    <location>
        <begin position="110"/>
        <end position="130"/>
    </location>
</feature>
<feature type="region of interest" description="Disordered" evidence="9">
    <location>
        <begin position="1"/>
        <end position="24"/>
    </location>
</feature>